<dbReference type="CDD" id="cd00371">
    <property type="entry name" value="HMA"/>
    <property type="match status" value="2"/>
</dbReference>
<dbReference type="Proteomes" id="UP000198324">
    <property type="component" value="Unassembled WGS sequence"/>
</dbReference>
<comment type="similarity">
    <text evidence="2 18">Belongs to the cation transport ATPase (P-type) (TC 3.A.3) family. Type IB subfamily.</text>
</comment>
<dbReference type="InterPro" id="IPR017969">
    <property type="entry name" value="Heavy-metal-associated_CS"/>
</dbReference>
<evidence type="ECO:0000256" key="4">
    <source>
        <dbReference type="ARBA" id="ARBA00022692"/>
    </source>
</evidence>
<evidence type="ECO:0000256" key="15">
    <source>
        <dbReference type="ARBA" id="ARBA00023136"/>
    </source>
</evidence>
<dbReference type="RefSeq" id="WP_235641537.1">
    <property type="nucleotide sequence ID" value="NZ_FZOC01000003.1"/>
</dbReference>
<dbReference type="InterPro" id="IPR018303">
    <property type="entry name" value="ATPase_P-typ_P_site"/>
</dbReference>
<keyword evidence="18" id="KW-1003">Cell membrane</keyword>
<dbReference type="SFLD" id="SFLDG00002">
    <property type="entry name" value="C1.7:_P-type_atpase_like"/>
    <property type="match status" value="1"/>
</dbReference>
<evidence type="ECO:0000256" key="13">
    <source>
        <dbReference type="ARBA" id="ARBA00023008"/>
    </source>
</evidence>
<dbReference type="InterPro" id="IPR006122">
    <property type="entry name" value="HMA_Cu_ion-bd"/>
</dbReference>
<dbReference type="SFLD" id="SFLDF00027">
    <property type="entry name" value="p-type_atpase"/>
    <property type="match status" value="1"/>
</dbReference>
<evidence type="ECO:0000256" key="3">
    <source>
        <dbReference type="ARBA" id="ARBA00022448"/>
    </source>
</evidence>
<keyword evidence="14" id="KW-0406">Ion transport</keyword>
<keyword evidence="3" id="KW-0813">Transport</keyword>
<evidence type="ECO:0000256" key="9">
    <source>
        <dbReference type="ARBA" id="ARBA00022840"/>
    </source>
</evidence>
<feature type="transmembrane region" description="Helical" evidence="18">
    <location>
        <begin position="782"/>
        <end position="804"/>
    </location>
</feature>
<dbReference type="GO" id="GO:0055070">
    <property type="term" value="P:copper ion homeostasis"/>
    <property type="evidence" value="ECO:0007669"/>
    <property type="project" value="TreeGrafter"/>
</dbReference>
<dbReference type="PROSITE" id="PS50846">
    <property type="entry name" value="HMA_2"/>
    <property type="match status" value="2"/>
</dbReference>
<reference evidence="20 21" key="1">
    <citation type="submission" date="2017-06" db="EMBL/GenBank/DDBJ databases">
        <authorList>
            <person name="Kim H.J."/>
            <person name="Triplett B.A."/>
        </authorList>
    </citation>
    <scope>NUCLEOTIDE SEQUENCE [LARGE SCALE GENOMIC DNA]</scope>
    <source>
        <strain evidence="20 21">DSM 13116</strain>
    </source>
</reference>
<keyword evidence="15 18" id="KW-0472">Membrane</keyword>
<dbReference type="SUPFAM" id="SSF81653">
    <property type="entry name" value="Calcium ATPase, transduction domain A"/>
    <property type="match status" value="1"/>
</dbReference>
<feature type="domain" description="HMA" evidence="19">
    <location>
        <begin position="5"/>
        <end position="71"/>
    </location>
</feature>
<evidence type="ECO:0000256" key="8">
    <source>
        <dbReference type="ARBA" id="ARBA00022796"/>
    </source>
</evidence>
<dbReference type="NCBIfam" id="TIGR01525">
    <property type="entry name" value="ATPase-IB_hvy"/>
    <property type="match status" value="1"/>
</dbReference>
<dbReference type="Pfam" id="PF00702">
    <property type="entry name" value="Hydrolase"/>
    <property type="match status" value="1"/>
</dbReference>
<dbReference type="EMBL" id="FZOC01000003">
    <property type="protein sequence ID" value="SNR85997.1"/>
    <property type="molecule type" value="Genomic_DNA"/>
</dbReference>
<dbReference type="Gene3D" id="3.30.70.100">
    <property type="match status" value="2"/>
</dbReference>
<dbReference type="InterPro" id="IPR044492">
    <property type="entry name" value="P_typ_ATPase_HD_dom"/>
</dbReference>
<evidence type="ECO:0000256" key="6">
    <source>
        <dbReference type="ARBA" id="ARBA00022737"/>
    </source>
</evidence>
<dbReference type="PROSITE" id="PS00154">
    <property type="entry name" value="ATPASE_E1_E2"/>
    <property type="match status" value="1"/>
</dbReference>
<protein>
    <recommendedName>
        <fullName evidence="16">P-type Cu(2+) transporter</fullName>
        <ecNumber evidence="16">7.2.2.9</ecNumber>
    </recommendedName>
</protein>
<dbReference type="GO" id="GO:0043682">
    <property type="term" value="F:P-type divalent copper transporter activity"/>
    <property type="evidence" value="ECO:0007669"/>
    <property type="project" value="UniProtKB-EC"/>
</dbReference>
<dbReference type="PANTHER" id="PTHR43520:SF8">
    <property type="entry name" value="P-TYPE CU(+) TRANSPORTER"/>
    <property type="match status" value="1"/>
</dbReference>
<evidence type="ECO:0000313" key="21">
    <source>
        <dbReference type="Proteomes" id="UP000198324"/>
    </source>
</evidence>
<dbReference type="Gene3D" id="2.70.150.10">
    <property type="entry name" value="Calcium-transporting ATPase, cytoplasmic transduction domain A"/>
    <property type="match status" value="1"/>
</dbReference>
<dbReference type="Pfam" id="PF00403">
    <property type="entry name" value="HMA"/>
    <property type="match status" value="2"/>
</dbReference>
<feature type="domain" description="HMA" evidence="19">
    <location>
        <begin position="82"/>
        <end position="148"/>
    </location>
</feature>
<dbReference type="FunFam" id="3.30.70.100:FF:000005">
    <property type="entry name" value="Copper-exporting P-type ATPase A"/>
    <property type="match status" value="2"/>
</dbReference>
<keyword evidence="21" id="KW-1185">Reference proteome</keyword>
<dbReference type="Pfam" id="PF00122">
    <property type="entry name" value="E1-E2_ATPase"/>
    <property type="match status" value="1"/>
</dbReference>
<dbReference type="NCBIfam" id="TIGR01494">
    <property type="entry name" value="ATPase_P-type"/>
    <property type="match status" value="1"/>
</dbReference>
<dbReference type="AlphaFoldDB" id="A0A238ZRG5"/>
<organism evidence="20 21">
    <name type="scientific">Humidesulfovibrio mexicanus</name>
    <dbReference type="NCBI Taxonomy" id="147047"/>
    <lineage>
        <taxon>Bacteria</taxon>
        <taxon>Pseudomonadati</taxon>
        <taxon>Thermodesulfobacteriota</taxon>
        <taxon>Desulfovibrionia</taxon>
        <taxon>Desulfovibrionales</taxon>
        <taxon>Desulfovibrionaceae</taxon>
        <taxon>Humidesulfovibrio</taxon>
    </lineage>
</organism>
<evidence type="ECO:0000256" key="1">
    <source>
        <dbReference type="ARBA" id="ARBA00004127"/>
    </source>
</evidence>
<dbReference type="InterPro" id="IPR027256">
    <property type="entry name" value="P-typ_ATPase_IB"/>
</dbReference>
<dbReference type="PRINTS" id="PR00119">
    <property type="entry name" value="CATATPASE"/>
</dbReference>
<dbReference type="InterPro" id="IPR001757">
    <property type="entry name" value="P_typ_ATPase"/>
</dbReference>
<feature type="transmembrane region" description="Helical" evidence="18">
    <location>
        <begin position="463"/>
        <end position="484"/>
    </location>
</feature>
<comment type="catalytic activity">
    <reaction evidence="17">
        <text>Cu(2+)(in) + ATP + H2O = Cu(2+)(out) + ADP + phosphate + H(+)</text>
        <dbReference type="Rhea" id="RHEA:10376"/>
        <dbReference type="ChEBI" id="CHEBI:15377"/>
        <dbReference type="ChEBI" id="CHEBI:15378"/>
        <dbReference type="ChEBI" id="CHEBI:29036"/>
        <dbReference type="ChEBI" id="CHEBI:30616"/>
        <dbReference type="ChEBI" id="CHEBI:43474"/>
        <dbReference type="ChEBI" id="CHEBI:456216"/>
        <dbReference type="EC" id="7.2.2.9"/>
    </reaction>
</comment>
<feature type="transmembrane region" description="Helical" evidence="18">
    <location>
        <begin position="279"/>
        <end position="297"/>
    </location>
</feature>
<dbReference type="InterPro" id="IPR023299">
    <property type="entry name" value="ATPase_P-typ_cyto_dom_N"/>
</dbReference>
<dbReference type="FunFam" id="2.70.150.10:FF:000002">
    <property type="entry name" value="Copper-transporting ATPase 1, putative"/>
    <property type="match status" value="1"/>
</dbReference>
<evidence type="ECO:0000256" key="16">
    <source>
        <dbReference type="ARBA" id="ARBA00038904"/>
    </source>
</evidence>
<keyword evidence="6" id="KW-0677">Repeat</keyword>
<dbReference type="CDD" id="cd02094">
    <property type="entry name" value="P-type_ATPase_Cu-like"/>
    <property type="match status" value="1"/>
</dbReference>
<comment type="subcellular location">
    <subcellularLocation>
        <location evidence="18">Cell membrane</location>
    </subcellularLocation>
    <subcellularLocation>
        <location evidence="1">Endomembrane system</location>
        <topology evidence="1">Multi-pass membrane protein</topology>
    </subcellularLocation>
</comment>
<evidence type="ECO:0000256" key="5">
    <source>
        <dbReference type="ARBA" id="ARBA00022723"/>
    </source>
</evidence>
<dbReference type="Gene3D" id="3.40.50.1000">
    <property type="entry name" value="HAD superfamily/HAD-like"/>
    <property type="match status" value="1"/>
</dbReference>
<dbReference type="InterPro" id="IPR059000">
    <property type="entry name" value="ATPase_P-type_domA"/>
</dbReference>
<keyword evidence="10" id="KW-0460">Magnesium</keyword>
<keyword evidence="11" id="KW-1278">Translocase</keyword>
<dbReference type="InterPro" id="IPR006121">
    <property type="entry name" value="HMA_dom"/>
</dbReference>
<keyword evidence="4 18" id="KW-0812">Transmembrane</keyword>
<keyword evidence="5 18" id="KW-0479">Metal-binding</keyword>
<keyword evidence="9 18" id="KW-0067">ATP-binding</keyword>
<dbReference type="PANTHER" id="PTHR43520">
    <property type="entry name" value="ATP7, ISOFORM B"/>
    <property type="match status" value="1"/>
</dbReference>
<dbReference type="GO" id="GO:0005886">
    <property type="term" value="C:plasma membrane"/>
    <property type="evidence" value="ECO:0007669"/>
    <property type="project" value="UniProtKB-SubCell"/>
</dbReference>
<dbReference type="PROSITE" id="PS01229">
    <property type="entry name" value="COF_2"/>
    <property type="match status" value="1"/>
</dbReference>
<dbReference type="NCBIfam" id="TIGR01512">
    <property type="entry name" value="ATPase-IB2_Cd"/>
    <property type="match status" value="1"/>
</dbReference>
<evidence type="ECO:0000256" key="18">
    <source>
        <dbReference type="RuleBase" id="RU362081"/>
    </source>
</evidence>
<keyword evidence="7 18" id="KW-0547">Nucleotide-binding</keyword>
<feature type="transmembrane region" description="Helical" evidence="18">
    <location>
        <begin position="207"/>
        <end position="226"/>
    </location>
</feature>
<dbReference type="SUPFAM" id="SSF56784">
    <property type="entry name" value="HAD-like"/>
    <property type="match status" value="1"/>
</dbReference>
<dbReference type="InterPro" id="IPR023298">
    <property type="entry name" value="ATPase_P-typ_TM_dom_sf"/>
</dbReference>
<accession>A0A238ZRG5</accession>
<dbReference type="InterPro" id="IPR036412">
    <property type="entry name" value="HAD-like_sf"/>
</dbReference>
<dbReference type="InterPro" id="IPR023214">
    <property type="entry name" value="HAD_sf"/>
</dbReference>
<keyword evidence="12 18" id="KW-1133">Transmembrane helix</keyword>
<evidence type="ECO:0000256" key="10">
    <source>
        <dbReference type="ARBA" id="ARBA00022842"/>
    </source>
</evidence>
<dbReference type="EC" id="7.2.2.9" evidence="16"/>
<keyword evidence="8" id="KW-0187">Copper transport</keyword>
<dbReference type="SUPFAM" id="SSF81665">
    <property type="entry name" value="Calcium ATPase, transmembrane domain M"/>
    <property type="match status" value="1"/>
</dbReference>
<evidence type="ECO:0000256" key="11">
    <source>
        <dbReference type="ARBA" id="ARBA00022967"/>
    </source>
</evidence>
<keyword evidence="13" id="KW-0186">Copper</keyword>
<name>A0A238ZRG5_9BACT</name>
<evidence type="ECO:0000259" key="19">
    <source>
        <dbReference type="PROSITE" id="PS50846"/>
    </source>
</evidence>
<dbReference type="NCBIfam" id="TIGR01511">
    <property type="entry name" value="ATPase-IB1_Cu"/>
    <property type="match status" value="1"/>
</dbReference>
<evidence type="ECO:0000256" key="14">
    <source>
        <dbReference type="ARBA" id="ARBA00023065"/>
    </source>
</evidence>
<dbReference type="GO" id="GO:0005507">
    <property type="term" value="F:copper ion binding"/>
    <property type="evidence" value="ECO:0007669"/>
    <property type="project" value="InterPro"/>
</dbReference>
<evidence type="ECO:0000256" key="12">
    <source>
        <dbReference type="ARBA" id="ARBA00022989"/>
    </source>
</evidence>
<dbReference type="NCBIfam" id="TIGR00003">
    <property type="entry name" value="copper ion binding protein"/>
    <property type="match status" value="1"/>
</dbReference>
<dbReference type="SFLD" id="SFLDS00003">
    <property type="entry name" value="Haloacid_Dehalogenase"/>
    <property type="match status" value="1"/>
</dbReference>
<feature type="transmembrane region" description="Helical" evidence="18">
    <location>
        <begin position="175"/>
        <end position="195"/>
    </location>
</feature>
<dbReference type="GO" id="GO:0016887">
    <property type="term" value="F:ATP hydrolysis activity"/>
    <property type="evidence" value="ECO:0007669"/>
    <property type="project" value="InterPro"/>
</dbReference>
<proteinExistence type="inferred from homology"/>
<sequence length="838" mass="86557">MAQDILARARIKGMHCAACSARIERLLRARDGVSRADVNLAAESLEVVFDPERDSLESMGQAVADAGFEALFEPVSGAGGLATLHLAITGMHCAACSARIERVLRAADGVTEATVNLAAETATILYDPGLARPSQLMDLVRDAGFGAQAASRSALLFEERRREAEERLRRQKRELIPAFAFALPLLVISMGHMMGLHLPAFLHPETAPTTFALAQLFLTLPVLFAGRGFYLRGIPAFLRKAPSMDTLVAVGTGAAFLHSLWSTVLILAGDMPVQRAHDLYYESAAVLLAMISLGKYLEARSKFKTTGAVRALLSLAPDTATVIRQGQLGPEEARVPAAEVVPGDTVLVRPGERVSVDGVVLSGTGGVDESMLTGESLPVSKAPGDRVAAGTLNGAGALTIRADKTGEDTMLSRIVDMVQQAQGSKAPIASLADRISAVFVPTVMAIAMVSGLAWLLAGAGWAFSLKIFTAVLVIACPCAMGLATPMSIMVATGRGAQLGVLVKSGEALQAASRAGVVVFDKTGTLTHGKPELVELAVAPGMSLPEERLLTLAAAAESRSEHPLAQAVLHAASERGLAAPAPEAFTAQPGQGIEATVGGRVVRIGNAGFGGAAFASGELGEAVARMADQGVTPLCMEVDGQPAAILGVADQLRPETPEVLARLRRLGLRLIMLTGDNQRTARAIAARAGVSEVVAGVLPDGKAQAVQELKDAVSGTGRAVVMVGDGINDAPALAGADVGMAMGSGIDAAVESGDMVLLSGGIGGVLTALALSRAAMANIRENLFWAFAFNAIGIPVAAGVLHAFGGPTLNPMLAGTAMGLSSVTVVSNALRLRFFNPKH</sequence>
<dbReference type="InterPro" id="IPR036163">
    <property type="entry name" value="HMA_dom_sf"/>
</dbReference>
<evidence type="ECO:0000256" key="17">
    <source>
        <dbReference type="ARBA" id="ARBA00047424"/>
    </source>
</evidence>
<dbReference type="PRINTS" id="PR00942">
    <property type="entry name" value="CUATPASEI"/>
</dbReference>
<dbReference type="InterPro" id="IPR008250">
    <property type="entry name" value="ATPase_P-typ_transduc_dom_A_sf"/>
</dbReference>
<feature type="transmembrane region" description="Helical" evidence="18">
    <location>
        <begin position="810"/>
        <end position="829"/>
    </location>
</feature>
<dbReference type="SUPFAM" id="SSF55008">
    <property type="entry name" value="HMA, heavy metal-associated domain"/>
    <property type="match status" value="2"/>
</dbReference>
<evidence type="ECO:0000256" key="7">
    <source>
        <dbReference type="ARBA" id="ARBA00022741"/>
    </source>
</evidence>
<feature type="transmembrane region" description="Helical" evidence="18">
    <location>
        <begin position="435"/>
        <end position="457"/>
    </location>
</feature>
<evidence type="ECO:0000256" key="2">
    <source>
        <dbReference type="ARBA" id="ARBA00006024"/>
    </source>
</evidence>
<dbReference type="PRINTS" id="PR00943">
    <property type="entry name" value="CUATPASE"/>
</dbReference>
<gene>
    <name evidence="20" type="ORF">SAMN04488503_1553</name>
</gene>
<dbReference type="GO" id="GO:0005524">
    <property type="term" value="F:ATP binding"/>
    <property type="evidence" value="ECO:0007669"/>
    <property type="project" value="UniProtKB-UniRule"/>
</dbReference>
<feature type="transmembrane region" description="Helical" evidence="18">
    <location>
        <begin position="247"/>
        <end position="267"/>
    </location>
</feature>
<dbReference type="Gene3D" id="3.40.1110.10">
    <property type="entry name" value="Calcium-transporting ATPase, cytoplasmic domain N"/>
    <property type="match status" value="1"/>
</dbReference>
<dbReference type="GO" id="GO:0012505">
    <property type="term" value="C:endomembrane system"/>
    <property type="evidence" value="ECO:0007669"/>
    <property type="project" value="UniProtKB-SubCell"/>
</dbReference>
<evidence type="ECO:0000313" key="20">
    <source>
        <dbReference type="EMBL" id="SNR85997.1"/>
    </source>
</evidence>
<dbReference type="PROSITE" id="PS01047">
    <property type="entry name" value="HMA_1"/>
    <property type="match status" value="2"/>
</dbReference>